<sequence>MSSGGGFRFMKPPKSGCPRPKSIAEMIEIKGK</sequence>
<evidence type="ECO:0000313" key="2">
    <source>
        <dbReference type="EMBL" id="QIG62196.1"/>
    </source>
</evidence>
<proteinExistence type="predicted"/>
<accession>A0A6G6XUR1</accession>
<feature type="region of interest" description="Disordered" evidence="1">
    <location>
        <begin position="1"/>
        <end position="23"/>
    </location>
</feature>
<name>A0A6G6XUR1_9CAUD</name>
<evidence type="ECO:0000313" key="3">
    <source>
        <dbReference type="Proteomes" id="UP000503550"/>
    </source>
</evidence>
<reference evidence="2 3" key="1">
    <citation type="submission" date="2020-02" db="EMBL/GenBank/DDBJ databases">
        <authorList>
            <person name="Tan Y."/>
            <person name="Ma J."/>
            <person name="Li D."/>
            <person name="Gao L."/>
        </authorList>
    </citation>
    <scope>NUCLEOTIDE SEQUENCE [LARGE SCALE GENOMIC DNA]</scope>
    <source>
        <strain evidence="2 3">Salmonella sp.</strain>
    </source>
</reference>
<organism evidence="2 3">
    <name type="scientific">Salmonella phage P46FS4</name>
    <dbReference type="NCBI Taxonomy" id="2712940"/>
    <lineage>
        <taxon>Viruses</taxon>
        <taxon>Duplodnaviria</taxon>
        <taxon>Heunggongvirae</taxon>
        <taxon>Uroviricota</taxon>
        <taxon>Caudoviricetes</taxon>
        <taxon>Pantevenvirales</taxon>
        <taxon>Ackermannviridae</taxon>
        <taxon>Aglimvirinae</taxon>
        <taxon>Agtrevirus</taxon>
        <taxon>Agtrevirus P46FS4</taxon>
    </lineage>
</organism>
<dbReference type="Proteomes" id="UP000503550">
    <property type="component" value="Segment"/>
</dbReference>
<gene>
    <name evidence="2" type="ORF">P46FS4_130</name>
</gene>
<protein>
    <submittedName>
        <fullName evidence="2">Uncharacterized protein</fullName>
    </submittedName>
</protein>
<dbReference type="EMBL" id="MT078988">
    <property type="protein sequence ID" value="QIG62196.1"/>
    <property type="molecule type" value="Genomic_DNA"/>
</dbReference>
<keyword evidence="3" id="KW-1185">Reference proteome</keyword>
<evidence type="ECO:0000256" key="1">
    <source>
        <dbReference type="SAM" id="MobiDB-lite"/>
    </source>
</evidence>